<dbReference type="PANTHER" id="PTHR33867">
    <property type="entry name" value="RIBOSOME MATURATION FACTOR RIMP"/>
    <property type="match status" value="1"/>
</dbReference>
<dbReference type="InterPro" id="IPR028989">
    <property type="entry name" value="RimP_N"/>
</dbReference>
<gene>
    <name evidence="3" type="primary">rimP</name>
    <name evidence="7" type="ORF">LMG27198_05590</name>
</gene>
<comment type="caution">
    <text evidence="7">The sequence shown here is derived from an EMBL/GenBank/DDBJ whole genome shotgun (WGS) entry which is preliminary data.</text>
</comment>
<protein>
    <recommendedName>
        <fullName evidence="3">Ribosome maturation factor RimP</fullName>
    </recommendedName>
</protein>
<evidence type="ECO:0000259" key="6">
    <source>
        <dbReference type="Pfam" id="PF17384"/>
    </source>
</evidence>
<feature type="domain" description="Ribosome maturation factor RimP N-terminal" evidence="5">
    <location>
        <begin position="30"/>
        <end position="102"/>
    </location>
</feature>
<name>A0A9W6LQM4_9HYPH</name>
<dbReference type="GO" id="GO:0000028">
    <property type="term" value="P:ribosomal small subunit assembly"/>
    <property type="evidence" value="ECO:0007669"/>
    <property type="project" value="TreeGrafter"/>
</dbReference>
<dbReference type="NCBIfam" id="NF000932">
    <property type="entry name" value="PRK00092.2-5"/>
    <property type="match status" value="1"/>
</dbReference>
<feature type="compositionally biased region" description="Acidic residues" evidence="4">
    <location>
        <begin position="198"/>
        <end position="207"/>
    </location>
</feature>
<dbReference type="Proteomes" id="UP001144323">
    <property type="component" value="Unassembled WGS sequence"/>
</dbReference>
<comment type="subcellular location">
    <subcellularLocation>
        <location evidence="3">Cytoplasm</location>
    </subcellularLocation>
</comment>
<dbReference type="Pfam" id="PF02576">
    <property type="entry name" value="RimP_N"/>
    <property type="match status" value="1"/>
</dbReference>
<sequence length="256" mass="27774">MTETAAPIVAALDEPRLVSETGVAARVAHLAEPVLAQLGFRLVRVKLMQQNGQILQIMAERPDGIMTIDDCEAASQALSPELDVADVVSGEYRLELSSPGVDRPLVRVSDFARAVGHEARVELTHPVESGRKRFRGLIRGVEGEGRDAKLSLERNDARADEEKLVTFPLADLDEAKLMLTESLIRESLRAGKLQQEGAGEDEEQASEADERPRRGPGRFRGPAKQKAKPLVPAGVQTHFKKGPGPGKPRAARSEGE</sequence>
<evidence type="ECO:0000259" key="5">
    <source>
        <dbReference type="Pfam" id="PF02576"/>
    </source>
</evidence>
<dbReference type="CDD" id="cd01734">
    <property type="entry name" value="YlxS_C"/>
    <property type="match status" value="1"/>
</dbReference>
<evidence type="ECO:0000256" key="2">
    <source>
        <dbReference type="ARBA" id="ARBA00022517"/>
    </source>
</evidence>
<dbReference type="RefSeq" id="WP_281800267.1">
    <property type="nucleotide sequence ID" value="NZ_BSEC01000001.1"/>
</dbReference>
<proteinExistence type="inferred from homology"/>
<accession>A0A9W6LQM4</accession>
<evidence type="ECO:0000256" key="1">
    <source>
        <dbReference type="ARBA" id="ARBA00022490"/>
    </source>
</evidence>
<dbReference type="SUPFAM" id="SSF75420">
    <property type="entry name" value="YhbC-like, N-terminal domain"/>
    <property type="match status" value="1"/>
</dbReference>
<keyword evidence="8" id="KW-1185">Reference proteome</keyword>
<comment type="function">
    <text evidence="3">Required for maturation of 30S ribosomal subunits.</text>
</comment>
<comment type="similarity">
    <text evidence="3">Belongs to the RimP family.</text>
</comment>
<dbReference type="InterPro" id="IPR036847">
    <property type="entry name" value="RimP_C_sf"/>
</dbReference>
<dbReference type="Pfam" id="PF17384">
    <property type="entry name" value="DUF150_C"/>
    <property type="match status" value="1"/>
</dbReference>
<dbReference type="InterPro" id="IPR003728">
    <property type="entry name" value="Ribosome_maturation_RimP"/>
</dbReference>
<dbReference type="GO" id="GO:0005829">
    <property type="term" value="C:cytosol"/>
    <property type="evidence" value="ECO:0007669"/>
    <property type="project" value="TreeGrafter"/>
</dbReference>
<feature type="domain" description="Ribosome maturation factor RimP C-terminal" evidence="6">
    <location>
        <begin position="105"/>
        <end position="179"/>
    </location>
</feature>
<dbReference type="AlphaFoldDB" id="A0A9W6LQM4"/>
<dbReference type="GO" id="GO:0006412">
    <property type="term" value="P:translation"/>
    <property type="evidence" value="ECO:0007669"/>
    <property type="project" value="TreeGrafter"/>
</dbReference>
<keyword evidence="1 3" id="KW-0963">Cytoplasm</keyword>
<evidence type="ECO:0000256" key="3">
    <source>
        <dbReference type="HAMAP-Rule" id="MF_01077"/>
    </source>
</evidence>
<keyword evidence="2 3" id="KW-0690">Ribosome biogenesis</keyword>
<evidence type="ECO:0000313" key="7">
    <source>
        <dbReference type="EMBL" id="GLI91567.1"/>
    </source>
</evidence>
<dbReference type="InterPro" id="IPR028998">
    <property type="entry name" value="RimP_C"/>
</dbReference>
<dbReference type="SUPFAM" id="SSF74942">
    <property type="entry name" value="YhbC-like, C-terminal domain"/>
    <property type="match status" value="1"/>
</dbReference>
<dbReference type="EMBL" id="BSEC01000001">
    <property type="protein sequence ID" value="GLI91567.1"/>
    <property type="molecule type" value="Genomic_DNA"/>
</dbReference>
<dbReference type="Gene3D" id="3.30.300.70">
    <property type="entry name" value="RimP-like superfamily, N-terminal"/>
    <property type="match status" value="1"/>
</dbReference>
<dbReference type="HAMAP" id="MF_01077">
    <property type="entry name" value="RimP"/>
    <property type="match status" value="1"/>
</dbReference>
<organism evidence="7 8">
    <name type="scientific">Methylocystis echinoides</name>
    <dbReference type="NCBI Taxonomy" id="29468"/>
    <lineage>
        <taxon>Bacteria</taxon>
        <taxon>Pseudomonadati</taxon>
        <taxon>Pseudomonadota</taxon>
        <taxon>Alphaproteobacteria</taxon>
        <taxon>Hyphomicrobiales</taxon>
        <taxon>Methylocystaceae</taxon>
        <taxon>Methylocystis</taxon>
    </lineage>
</organism>
<evidence type="ECO:0000313" key="8">
    <source>
        <dbReference type="Proteomes" id="UP001144323"/>
    </source>
</evidence>
<feature type="compositionally biased region" description="Basic residues" evidence="4">
    <location>
        <begin position="214"/>
        <end position="227"/>
    </location>
</feature>
<feature type="region of interest" description="Disordered" evidence="4">
    <location>
        <begin position="190"/>
        <end position="256"/>
    </location>
</feature>
<reference evidence="7" key="1">
    <citation type="journal article" date="2023" name="Int. J. Syst. Evol. Microbiol.">
        <title>Methylocystis iwaonis sp. nov., a type II methane-oxidizing bacterium from surface soil of a rice paddy field in Japan, and emended description of the genus Methylocystis (ex Whittenbury et al. 1970) Bowman et al. 1993.</title>
        <authorList>
            <person name="Kaise H."/>
            <person name="Sawadogo J.B."/>
            <person name="Alam M.S."/>
            <person name="Ueno C."/>
            <person name="Dianou D."/>
            <person name="Shinjo R."/>
            <person name="Asakawa S."/>
        </authorList>
    </citation>
    <scope>NUCLEOTIDE SEQUENCE</scope>
    <source>
        <strain evidence="7">LMG27198</strain>
    </source>
</reference>
<dbReference type="PANTHER" id="PTHR33867:SF1">
    <property type="entry name" value="RIBOSOME MATURATION FACTOR RIMP"/>
    <property type="match status" value="1"/>
</dbReference>
<dbReference type="InterPro" id="IPR035956">
    <property type="entry name" value="RimP_N_sf"/>
</dbReference>
<evidence type="ECO:0000256" key="4">
    <source>
        <dbReference type="SAM" id="MobiDB-lite"/>
    </source>
</evidence>